<evidence type="ECO:0000313" key="2">
    <source>
        <dbReference type="Proteomes" id="UP001428774"/>
    </source>
</evidence>
<dbReference type="AlphaFoldDB" id="A0AAW9SSV6"/>
<gene>
    <name evidence="1" type="ORF">ABFB10_19730</name>
</gene>
<proteinExistence type="predicted"/>
<reference evidence="1 2" key="1">
    <citation type="submission" date="2024-05" db="EMBL/GenBank/DDBJ databases">
        <title>Genome sequence of Ponticoccus litoralis KCCM 90028.</title>
        <authorList>
            <person name="Kim J.M."/>
            <person name="Lee J.K."/>
            <person name="Choi B.J."/>
            <person name="Bayburt H."/>
            <person name="Baek J.H."/>
            <person name="Jeon C.O."/>
        </authorList>
    </citation>
    <scope>NUCLEOTIDE SEQUENCE [LARGE SCALE GENOMIC DNA]</scope>
    <source>
        <strain evidence="1 2">KCCM 90028</strain>
    </source>
</reference>
<sequence length="119" mass="12925">MGDLVNLHEMGRTPPARRALARYLRELAEVIEADEAETAPNAAVVILTGRTQHEVLHVGNDEEPGFIRGALLAAQAVHTPHYDTAGGNIRLRTHTYASGRRAADLVTLQKRAPRNGEDG</sequence>
<name>A0AAW9SSV6_9RHOB</name>
<dbReference type="RefSeq" id="WP_347167811.1">
    <property type="nucleotide sequence ID" value="NZ_JBDNCH010000002.1"/>
</dbReference>
<protein>
    <submittedName>
        <fullName evidence="1">Uncharacterized protein</fullName>
    </submittedName>
</protein>
<comment type="caution">
    <text evidence="1">The sequence shown here is derived from an EMBL/GenBank/DDBJ whole genome shotgun (WGS) entry which is preliminary data.</text>
</comment>
<keyword evidence="2" id="KW-1185">Reference proteome</keyword>
<accession>A0AAW9SSV6</accession>
<dbReference type="EMBL" id="JBDNCH010000002">
    <property type="protein sequence ID" value="MEN9062882.1"/>
    <property type="molecule type" value="Genomic_DNA"/>
</dbReference>
<evidence type="ECO:0000313" key="1">
    <source>
        <dbReference type="EMBL" id="MEN9062882.1"/>
    </source>
</evidence>
<dbReference type="Proteomes" id="UP001428774">
    <property type="component" value="Unassembled WGS sequence"/>
</dbReference>
<organism evidence="1 2">
    <name type="scientific">Ponticoccus litoralis</name>
    <dbReference type="NCBI Taxonomy" id="422297"/>
    <lineage>
        <taxon>Bacteria</taxon>
        <taxon>Pseudomonadati</taxon>
        <taxon>Pseudomonadota</taxon>
        <taxon>Alphaproteobacteria</taxon>
        <taxon>Rhodobacterales</taxon>
        <taxon>Roseobacteraceae</taxon>
        <taxon>Ponticoccus</taxon>
    </lineage>
</organism>